<evidence type="ECO:0000256" key="9">
    <source>
        <dbReference type="PROSITE-ProRule" id="PRU00076"/>
    </source>
</evidence>
<dbReference type="PROSITE" id="PS50011">
    <property type="entry name" value="PROTEIN_KINASE_DOM"/>
    <property type="match status" value="1"/>
</dbReference>
<evidence type="ECO:0000256" key="7">
    <source>
        <dbReference type="ARBA" id="ARBA00023157"/>
    </source>
</evidence>
<dbReference type="PROSITE" id="PS01187">
    <property type="entry name" value="EGF_CA"/>
    <property type="match status" value="1"/>
</dbReference>
<dbReference type="FunFam" id="2.10.25.10:FF:000038">
    <property type="entry name" value="Fibrillin 2"/>
    <property type="match status" value="1"/>
</dbReference>
<feature type="signal peptide" evidence="11">
    <location>
        <begin position="1"/>
        <end position="25"/>
    </location>
</feature>
<dbReference type="Pfam" id="PF07714">
    <property type="entry name" value="PK_Tyr_Ser-Thr"/>
    <property type="match status" value="1"/>
</dbReference>
<dbReference type="Pfam" id="PF08488">
    <property type="entry name" value="WAK"/>
    <property type="match status" value="1"/>
</dbReference>
<evidence type="ECO:0000256" key="5">
    <source>
        <dbReference type="ARBA" id="ARBA00022729"/>
    </source>
</evidence>
<dbReference type="CDD" id="cd00054">
    <property type="entry name" value="EGF_CA"/>
    <property type="match status" value="1"/>
</dbReference>
<dbReference type="InterPro" id="IPR049883">
    <property type="entry name" value="NOTCH1_EGF-like"/>
</dbReference>
<feature type="chain" id="PRO_5041904343" evidence="11">
    <location>
        <begin position="26"/>
        <end position="513"/>
    </location>
</feature>
<evidence type="ECO:0000313" key="15">
    <source>
        <dbReference type="Proteomes" id="UP000834106"/>
    </source>
</evidence>
<dbReference type="PROSITE" id="PS00010">
    <property type="entry name" value="ASX_HYDROXYL"/>
    <property type="match status" value="1"/>
</dbReference>
<keyword evidence="15" id="KW-1185">Reference proteome</keyword>
<keyword evidence="2" id="KW-0418">Kinase</keyword>
<evidence type="ECO:0000313" key="14">
    <source>
        <dbReference type="EMBL" id="CAI9786599.1"/>
    </source>
</evidence>
<keyword evidence="4" id="KW-0808">Transferase</keyword>
<dbReference type="GO" id="GO:0016020">
    <property type="term" value="C:membrane"/>
    <property type="evidence" value="ECO:0007669"/>
    <property type="project" value="UniProtKB-SubCell"/>
</dbReference>
<organism evidence="14 15">
    <name type="scientific">Fraxinus pennsylvanica</name>
    <dbReference type="NCBI Taxonomy" id="56036"/>
    <lineage>
        <taxon>Eukaryota</taxon>
        <taxon>Viridiplantae</taxon>
        <taxon>Streptophyta</taxon>
        <taxon>Embryophyta</taxon>
        <taxon>Tracheophyta</taxon>
        <taxon>Spermatophyta</taxon>
        <taxon>Magnoliopsida</taxon>
        <taxon>eudicotyledons</taxon>
        <taxon>Gunneridae</taxon>
        <taxon>Pentapetalae</taxon>
        <taxon>asterids</taxon>
        <taxon>lamiids</taxon>
        <taxon>Lamiales</taxon>
        <taxon>Oleaceae</taxon>
        <taxon>Oleeae</taxon>
        <taxon>Fraxinus</taxon>
    </lineage>
</organism>
<comment type="subcellular location">
    <subcellularLocation>
        <location evidence="1">Membrane</location>
        <topology evidence="1">Single-pass type I membrane protein</topology>
    </subcellularLocation>
</comment>
<dbReference type="GO" id="GO:0005509">
    <property type="term" value="F:calcium ion binding"/>
    <property type="evidence" value="ECO:0007669"/>
    <property type="project" value="InterPro"/>
</dbReference>
<dbReference type="GO" id="GO:0005524">
    <property type="term" value="F:ATP binding"/>
    <property type="evidence" value="ECO:0007669"/>
    <property type="project" value="InterPro"/>
</dbReference>
<evidence type="ECO:0000256" key="10">
    <source>
        <dbReference type="SAM" id="Phobius"/>
    </source>
</evidence>
<gene>
    <name evidence="14" type="ORF">FPE_LOCUS34029</name>
</gene>
<keyword evidence="7" id="KW-1015">Disulfide bond</keyword>
<dbReference type="Proteomes" id="UP000834106">
    <property type="component" value="Chromosome 22"/>
</dbReference>
<keyword evidence="5 11" id="KW-0732">Signal</keyword>
<evidence type="ECO:0000256" key="6">
    <source>
        <dbReference type="ARBA" id="ARBA00022737"/>
    </source>
</evidence>
<evidence type="ECO:0000259" key="13">
    <source>
        <dbReference type="PROSITE" id="PS50026"/>
    </source>
</evidence>
<keyword evidence="3 9" id="KW-0245">EGF-like domain</keyword>
<dbReference type="Pfam" id="PF13947">
    <property type="entry name" value="GUB_WAK_bind"/>
    <property type="match status" value="1"/>
</dbReference>
<evidence type="ECO:0000259" key="12">
    <source>
        <dbReference type="PROSITE" id="PS50011"/>
    </source>
</evidence>
<evidence type="ECO:0000256" key="3">
    <source>
        <dbReference type="ARBA" id="ARBA00022536"/>
    </source>
</evidence>
<dbReference type="Gene3D" id="1.10.510.10">
    <property type="entry name" value="Transferase(Phosphotransferase) domain 1"/>
    <property type="match status" value="1"/>
</dbReference>
<dbReference type="GO" id="GO:0030247">
    <property type="term" value="F:polysaccharide binding"/>
    <property type="evidence" value="ECO:0007669"/>
    <property type="project" value="InterPro"/>
</dbReference>
<feature type="domain" description="Protein kinase" evidence="12">
    <location>
        <begin position="226"/>
        <end position="513"/>
    </location>
</feature>
<dbReference type="SMART" id="SM00179">
    <property type="entry name" value="EGF_CA"/>
    <property type="match status" value="1"/>
</dbReference>
<dbReference type="PANTHER" id="PTHR33491">
    <property type="entry name" value="OSJNBA0016N04.9 PROTEIN"/>
    <property type="match status" value="1"/>
</dbReference>
<keyword evidence="10" id="KW-0472">Membrane</keyword>
<name>A0AAD2AE09_9LAMI</name>
<dbReference type="InterPro" id="IPR001245">
    <property type="entry name" value="Ser-Thr/Tyr_kinase_cat_dom"/>
</dbReference>
<evidence type="ECO:0000256" key="1">
    <source>
        <dbReference type="ARBA" id="ARBA00004479"/>
    </source>
</evidence>
<dbReference type="SMART" id="SM00181">
    <property type="entry name" value="EGF"/>
    <property type="match status" value="2"/>
</dbReference>
<dbReference type="EMBL" id="OU503057">
    <property type="protein sequence ID" value="CAI9786599.1"/>
    <property type="molecule type" value="Genomic_DNA"/>
</dbReference>
<dbReference type="Gene3D" id="2.10.25.10">
    <property type="entry name" value="Laminin"/>
    <property type="match status" value="2"/>
</dbReference>
<keyword evidence="2" id="KW-0723">Serine/threonine-protein kinase</keyword>
<protein>
    <submittedName>
        <fullName evidence="14">Uncharacterized protein</fullName>
    </submittedName>
</protein>
<dbReference type="PROSITE" id="PS50026">
    <property type="entry name" value="EGF_3"/>
    <property type="match status" value="1"/>
</dbReference>
<dbReference type="InterPro" id="IPR000152">
    <property type="entry name" value="EGF-type_Asp/Asn_hydroxyl_site"/>
</dbReference>
<dbReference type="SMART" id="SM00220">
    <property type="entry name" value="S_TKc"/>
    <property type="match status" value="1"/>
</dbReference>
<evidence type="ECO:0000256" key="8">
    <source>
        <dbReference type="ARBA" id="ARBA00023180"/>
    </source>
</evidence>
<dbReference type="InterPro" id="IPR013695">
    <property type="entry name" value="WAK"/>
</dbReference>
<proteinExistence type="predicted"/>
<dbReference type="AlphaFoldDB" id="A0AAD2AE09"/>
<dbReference type="InterPro" id="IPR001881">
    <property type="entry name" value="EGF-like_Ca-bd_dom"/>
</dbReference>
<evidence type="ECO:0000256" key="2">
    <source>
        <dbReference type="ARBA" id="ARBA00022527"/>
    </source>
</evidence>
<dbReference type="InterPro" id="IPR000742">
    <property type="entry name" value="EGF"/>
</dbReference>
<dbReference type="Pfam" id="PF07645">
    <property type="entry name" value="EGF_CA"/>
    <property type="match status" value="1"/>
</dbReference>
<evidence type="ECO:0000256" key="4">
    <source>
        <dbReference type="ARBA" id="ARBA00022679"/>
    </source>
</evidence>
<reference evidence="14" key="1">
    <citation type="submission" date="2023-05" db="EMBL/GenBank/DDBJ databases">
        <authorList>
            <person name="Huff M."/>
        </authorList>
    </citation>
    <scope>NUCLEOTIDE SEQUENCE</scope>
</reference>
<evidence type="ECO:0000256" key="11">
    <source>
        <dbReference type="SAM" id="SignalP"/>
    </source>
</evidence>
<dbReference type="GO" id="GO:0004674">
    <property type="term" value="F:protein serine/threonine kinase activity"/>
    <property type="evidence" value="ECO:0007669"/>
    <property type="project" value="UniProtKB-KW"/>
</dbReference>
<dbReference type="InterPro" id="IPR011009">
    <property type="entry name" value="Kinase-like_dom_sf"/>
</dbReference>
<sequence length="513" mass="56594">MNSRSIILKLMLLGAMLMPTMMASAFQPSPYCPTRCGDIPVPFPFGTISGCHLDESFFINCNKSYNPPKPFLNFGEIEVIDISINGQMRIAASVASYCYGKSGSQINGSISKLALSEFHFSRARNKFTVVGCDTYAVIDGSEEWKQRSAGCASWCHRIDSVVDGTCAGLGCCQTSIPDGVKDFLIDIRSFQNHSRVKTFNPCGYAFVVEAEAFNFSSSDLQDLQGRKTVPVVLDWSIGNVTCLVALEDLSSYACRAMRSECIDLTNGLGYRCNCLTGYQGNPYLIDGCHDIDECISRPCEGTCTNLLGSYLCSCPKGLEGDGKKGGTGCHPKDQTKVSTLMYIVSGLIFAVVGSSWIFWKSKKNKVVKLRHKYFEKNETQDPFLVYEFFTGKTLYDLIHDQEYFLSWDLRLKIAFETASSLAYLHSAGELPIVHGDIASFRIFLDSGYNVKISQPSLRGCVCTPDYLSPENHASEYSTEKGDVYSFGVVLAEILTEEDQVTEHDSAVAGLKLK</sequence>
<comment type="caution">
    <text evidence="9">Lacks conserved residue(s) required for the propagation of feature annotation.</text>
</comment>
<keyword evidence="6" id="KW-0677">Repeat</keyword>
<dbReference type="InterPro" id="IPR025287">
    <property type="entry name" value="WAK_GUB"/>
</dbReference>
<accession>A0AAD2AE09</accession>
<feature type="transmembrane region" description="Helical" evidence="10">
    <location>
        <begin position="339"/>
        <end position="359"/>
    </location>
</feature>
<keyword evidence="8" id="KW-0325">Glycoprotein</keyword>
<dbReference type="SUPFAM" id="SSF57196">
    <property type="entry name" value="EGF/Laminin"/>
    <property type="match status" value="1"/>
</dbReference>
<dbReference type="InterPro" id="IPR018097">
    <property type="entry name" value="EGF_Ca-bd_CS"/>
</dbReference>
<dbReference type="InterPro" id="IPR000719">
    <property type="entry name" value="Prot_kinase_dom"/>
</dbReference>
<dbReference type="SUPFAM" id="SSF56112">
    <property type="entry name" value="Protein kinase-like (PK-like)"/>
    <property type="match status" value="1"/>
</dbReference>
<feature type="domain" description="EGF-like" evidence="13">
    <location>
        <begin position="290"/>
        <end position="321"/>
    </location>
</feature>
<keyword evidence="10" id="KW-0812">Transmembrane</keyword>
<keyword evidence="10" id="KW-1133">Transmembrane helix</keyword>